<dbReference type="AlphaFoldDB" id="A0A934W4Z8"/>
<evidence type="ECO:0000313" key="1">
    <source>
        <dbReference type="EMBL" id="MBK4348799.1"/>
    </source>
</evidence>
<dbReference type="EMBL" id="JAEPES010000005">
    <property type="protein sequence ID" value="MBK4348799.1"/>
    <property type="molecule type" value="Genomic_DNA"/>
</dbReference>
<dbReference type="Proteomes" id="UP000636458">
    <property type="component" value="Unassembled WGS sequence"/>
</dbReference>
<evidence type="ECO:0000313" key="2">
    <source>
        <dbReference type="Proteomes" id="UP000636458"/>
    </source>
</evidence>
<sequence length="84" mass="9171">MALFAISISGYQTYTHFALARTGDTYTIESTKNLIDGGGPTVAVYCSHGPFFDWREPVAEDSLGSGWSPLRKATITPWREATPS</sequence>
<gene>
    <name evidence="1" type="ORF">IV501_14255</name>
</gene>
<protein>
    <submittedName>
        <fullName evidence="1">Uncharacterized protein</fullName>
    </submittedName>
</protein>
<reference evidence="1" key="1">
    <citation type="submission" date="2021-01" db="EMBL/GenBank/DDBJ databases">
        <title>Lacisediminihabitans sp. nov. strain G11-30, isolated from Antarctic Soil.</title>
        <authorList>
            <person name="Li J."/>
        </authorList>
    </citation>
    <scope>NUCLEOTIDE SEQUENCE</scope>
    <source>
        <strain evidence="1">G11-30</strain>
    </source>
</reference>
<dbReference type="RefSeq" id="WP_200557040.1">
    <property type="nucleotide sequence ID" value="NZ_JAEPES010000005.1"/>
</dbReference>
<name>A0A934W4Z8_9MICO</name>
<accession>A0A934W4Z8</accession>
<comment type="caution">
    <text evidence="1">The sequence shown here is derived from an EMBL/GenBank/DDBJ whole genome shotgun (WGS) entry which is preliminary data.</text>
</comment>
<organism evidence="1 2">
    <name type="scientific">Lacisediminihabitans changchengi</name>
    <dbReference type="NCBI Taxonomy" id="2787634"/>
    <lineage>
        <taxon>Bacteria</taxon>
        <taxon>Bacillati</taxon>
        <taxon>Actinomycetota</taxon>
        <taxon>Actinomycetes</taxon>
        <taxon>Micrococcales</taxon>
        <taxon>Microbacteriaceae</taxon>
        <taxon>Lacisediminihabitans</taxon>
    </lineage>
</organism>
<proteinExistence type="predicted"/>
<keyword evidence="2" id="KW-1185">Reference proteome</keyword>